<dbReference type="AlphaFoldDB" id="A0A917VVZ4"/>
<evidence type="ECO:0000313" key="3">
    <source>
        <dbReference type="Proteomes" id="UP000638263"/>
    </source>
</evidence>
<reference evidence="2" key="2">
    <citation type="submission" date="2020-09" db="EMBL/GenBank/DDBJ databases">
        <authorList>
            <person name="Sun Q."/>
            <person name="Zhou Y."/>
        </authorList>
    </citation>
    <scope>NUCLEOTIDE SEQUENCE</scope>
    <source>
        <strain evidence="2">CGMCC 4.3508</strain>
    </source>
</reference>
<feature type="signal peptide" evidence="1">
    <location>
        <begin position="1"/>
        <end position="25"/>
    </location>
</feature>
<organism evidence="2 3">
    <name type="scientific">Nocardia jinanensis</name>
    <dbReference type="NCBI Taxonomy" id="382504"/>
    <lineage>
        <taxon>Bacteria</taxon>
        <taxon>Bacillati</taxon>
        <taxon>Actinomycetota</taxon>
        <taxon>Actinomycetes</taxon>
        <taxon>Mycobacteriales</taxon>
        <taxon>Nocardiaceae</taxon>
        <taxon>Nocardia</taxon>
    </lineage>
</organism>
<feature type="chain" id="PRO_5037587818" description="DUF3558 domain-containing protein" evidence="1">
    <location>
        <begin position="26"/>
        <end position="186"/>
    </location>
</feature>
<dbReference type="Pfam" id="PF12079">
    <property type="entry name" value="DUF3558"/>
    <property type="match status" value="1"/>
</dbReference>
<proteinExistence type="predicted"/>
<evidence type="ECO:0000313" key="2">
    <source>
        <dbReference type="EMBL" id="GGL28040.1"/>
    </source>
</evidence>
<keyword evidence="3" id="KW-1185">Reference proteome</keyword>
<gene>
    <name evidence="2" type="ORF">GCM10011588_48570</name>
</gene>
<comment type="caution">
    <text evidence="2">The sequence shown here is derived from an EMBL/GenBank/DDBJ whole genome shotgun (WGS) entry which is preliminary data.</text>
</comment>
<dbReference type="EMBL" id="BMMH01000011">
    <property type="protein sequence ID" value="GGL28040.1"/>
    <property type="molecule type" value="Genomic_DNA"/>
</dbReference>
<dbReference type="PROSITE" id="PS51257">
    <property type="entry name" value="PROKAR_LIPOPROTEIN"/>
    <property type="match status" value="1"/>
</dbReference>
<evidence type="ECO:0000256" key="1">
    <source>
        <dbReference type="SAM" id="SignalP"/>
    </source>
</evidence>
<accession>A0A917VVZ4</accession>
<name>A0A917VVZ4_9NOCA</name>
<evidence type="ECO:0008006" key="4">
    <source>
        <dbReference type="Google" id="ProtNLM"/>
    </source>
</evidence>
<dbReference type="Proteomes" id="UP000638263">
    <property type="component" value="Unassembled WGS sequence"/>
</dbReference>
<keyword evidence="1" id="KW-0732">Signal</keyword>
<reference evidence="2" key="1">
    <citation type="journal article" date="2014" name="Int. J. Syst. Evol. Microbiol.">
        <title>Complete genome sequence of Corynebacterium casei LMG S-19264T (=DSM 44701T), isolated from a smear-ripened cheese.</title>
        <authorList>
            <consortium name="US DOE Joint Genome Institute (JGI-PGF)"/>
            <person name="Walter F."/>
            <person name="Albersmeier A."/>
            <person name="Kalinowski J."/>
            <person name="Ruckert C."/>
        </authorList>
    </citation>
    <scope>NUCLEOTIDE SEQUENCE</scope>
    <source>
        <strain evidence="2">CGMCC 4.3508</strain>
    </source>
</reference>
<dbReference type="InterPro" id="IPR024520">
    <property type="entry name" value="DUF3558"/>
</dbReference>
<protein>
    <recommendedName>
        <fullName evidence="4">DUF3558 domain-containing protein</fullName>
    </recommendedName>
</protein>
<sequence>MGQRAKVGAATVLAGALLAGSGCDATTSGSAAPATTADAAAATEALWDPCTQISDDVLRQVRVDPATRDNTISGVANVEGWKLCSWHNKASRWDYTLGVWSTTYTVEELRKDANNVEFKDVSVTGRSGVQFRKAHDSHDSVCYLGFPFSNGTIEISVFNSAASDLGQDPCRTASAAADVLVAQLPK</sequence>